<dbReference type="NCBIfam" id="TIGR04183">
    <property type="entry name" value="Por_Secre_tail"/>
    <property type="match status" value="1"/>
</dbReference>
<dbReference type="InterPro" id="IPR050131">
    <property type="entry name" value="Peptidase_S8_subtilisin-like"/>
</dbReference>
<evidence type="ECO:0000256" key="1">
    <source>
        <dbReference type="ARBA" id="ARBA00011073"/>
    </source>
</evidence>
<organism evidence="7">
    <name type="scientific">hydrothermal vent metagenome</name>
    <dbReference type="NCBI Taxonomy" id="652676"/>
    <lineage>
        <taxon>unclassified sequences</taxon>
        <taxon>metagenomes</taxon>
        <taxon>ecological metagenomes</taxon>
    </lineage>
</organism>
<evidence type="ECO:0000259" key="6">
    <source>
        <dbReference type="Pfam" id="PF18962"/>
    </source>
</evidence>
<evidence type="ECO:0000256" key="3">
    <source>
        <dbReference type="ARBA" id="ARBA00022801"/>
    </source>
</evidence>
<evidence type="ECO:0000256" key="4">
    <source>
        <dbReference type="ARBA" id="ARBA00022825"/>
    </source>
</evidence>
<evidence type="ECO:0000259" key="5">
    <source>
        <dbReference type="Pfam" id="PF00082"/>
    </source>
</evidence>
<dbReference type="EMBL" id="FAXC01000029">
    <property type="protein sequence ID" value="CUV08227.1"/>
    <property type="molecule type" value="Genomic_DNA"/>
</dbReference>
<dbReference type="GO" id="GO:0006508">
    <property type="term" value="P:proteolysis"/>
    <property type="evidence" value="ECO:0007669"/>
    <property type="project" value="UniProtKB-KW"/>
</dbReference>
<dbReference type="PANTHER" id="PTHR43806:SF67">
    <property type="entry name" value="EGF-LIKE DOMAIN-CONTAINING PROTEIN"/>
    <property type="match status" value="1"/>
</dbReference>
<reference evidence="7" key="1">
    <citation type="submission" date="2015-10" db="EMBL/GenBank/DDBJ databases">
        <authorList>
            <person name="Gilbert D.G."/>
        </authorList>
    </citation>
    <scope>NUCLEOTIDE SEQUENCE</scope>
</reference>
<sequence>MRRYFIISFLAACITAGADVDFQKLNEAVREDDQIHTWIMFKDKGPNVNARKQNVTLNSKTLERRKKLLSEPVTWYDVSVYQEYINRIISVGAEVRRESKWLNALSVFASMEQIQKIAAMNFVKRIQPVAKLRRGKHKTINNMTYTGRRNSSLMDYGLAQTQIEMMNCDLVHDIGYFGQGVRILVIDTGFDLTHEAFDSLHVIDQWDFINDDNNTANETESEIHDNQHNHGTSILSIIGAYVPGTLIGPAFSSEYLLAKTEIVAEEIQQEEDNYIAALEWGEANGADVVNSSLGYLDWYSYCDMDGNTAITTIGVDIAANLGLTCVTSAGNWGNEEPPEDPCESLSYYISAPADADSVIAVGAVSADSLLAYFSSRGPSYDGRIKPEVCALGVGVAAANPAGGYSVFYNGTSASSPLVAGAAAVLLSANPQWTNMEIREALMMTASQADIPNNDYGYGLVNIWSALFYNYSGSTITTQHPASFSLHTAYPNPFNPAVTLAVSVARLSMVNITILDIKGRLITTICNEVLDIGNHQFVWDATTQTNGIYIVRSTAGQTALSQKITLIK</sequence>
<keyword evidence="3" id="KW-0378">Hydrolase</keyword>
<dbReference type="InterPro" id="IPR026444">
    <property type="entry name" value="Secre_tail"/>
</dbReference>
<dbReference type="PROSITE" id="PS00138">
    <property type="entry name" value="SUBTILASE_SER"/>
    <property type="match status" value="1"/>
</dbReference>
<dbReference type="InterPro" id="IPR000209">
    <property type="entry name" value="Peptidase_S8/S53_dom"/>
</dbReference>
<dbReference type="Gene3D" id="2.60.40.4070">
    <property type="match status" value="1"/>
</dbReference>
<feature type="domain" description="Peptidase S8/S53" evidence="5">
    <location>
        <begin position="178"/>
        <end position="458"/>
    </location>
</feature>
<accession>A0A170QBS0</accession>
<dbReference type="Pfam" id="PF18962">
    <property type="entry name" value="Por_Secre_tail"/>
    <property type="match status" value="1"/>
</dbReference>
<dbReference type="PROSITE" id="PS51892">
    <property type="entry name" value="SUBTILASE"/>
    <property type="match status" value="1"/>
</dbReference>
<evidence type="ECO:0000313" key="7">
    <source>
        <dbReference type="EMBL" id="CUV08227.1"/>
    </source>
</evidence>
<dbReference type="PANTHER" id="PTHR43806">
    <property type="entry name" value="PEPTIDASE S8"/>
    <property type="match status" value="1"/>
</dbReference>
<dbReference type="Pfam" id="PF00082">
    <property type="entry name" value="Peptidase_S8"/>
    <property type="match status" value="1"/>
</dbReference>
<dbReference type="PRINTS" id="PR00723">
    <property type="entry name" value="SUBTILISIN"/>
</dbReference>
<proteinExistence type="inferred from homology"/>
<dbReference type="InterPro" id="IPR023828">
    <property type="entry name" value="Peptidase_S8_Ser-AS"/>
</dbReference>
<dbReference type="InterPro" id="IPR036852">
    <property type="entry name" value="Peptidase_S8/S53_dom_sf"/>
</dbReference>
<dbReference type="SUPFAM" id="SSF52743">
    <property type="entry name" value="Subtilisin-like"/>
    <property type="match status" value="1"/>
</dbReference>
<dbReference type="Gene3D" id="3.40.50.200">
    <property type="entry name" value="Peptidase S8/S53 domain"/>
    <property type="match status" value="1"/>
</dbReference>
<keyword evidence="4" id="KW-0720">Serine protease</keyword>
<dbReference type="InterPro" id="IPR015500">
    <property type="entry name" value="Peptidase_S8_subtilisin-rel"/>
</dbReference>
<protein>
    <submittedName>
        <fullName evidence="7">Peptidase S8 and S53, subtilisin, kexin, sedolisin</fullName>
    </submittedName>
</protein>
<keyword evidence="2" id="KW-0645">Protease</keyword>
<name>A0A170QBS0_9ZZZZ</name>
<comment type="similarity">
    <text evidence="1">Belongs to the peptidase S8 family.</text>
</comment>
<dbReference type="GO" id="GO:0004252">
    <property type="term" value="F:serine-type endopeptidase activity"/>
    <property type="evidence" value="ECO:0007669"/>
    <property type="project" value="InterPro"/>
</dbReference>
<feature type="domain" description="Secretion system C-terminal sorting" evidence="6">
    <location>
        <begin position="489"/>
        <end position="563"/>
    </location>
</feature>
<gene>
    <name evidence="7" type="ORF">MGWOODY_Mmi2490</name>
</gene>
<evidence type="ECO:0000256" key="2">
    <source>
        <dbReference type="ARBA" id="ARBA00022670"/>
    </source>
</evidence>
<dbReference type="AlphaFoldDB" id="A0A170QBS0"/>